<evidence type="ECO:0000313" key="8">
    <source>
        <dbReference type="EMBL" id="VDP92531.1"/>
    </source>
</evidence>
<dbReference type="GO" id="GO:0140358">
    <property type="term" value="F:P-type transmembrane transporter activity"/>
    <property type="evidence" value="ECO:0007669"/>
    <property type="project" value="InterPro"/>
</dbReference>
<gene>
    <name evidence="8" type="ORF">ECPE_LOCUS15259</name>
</gene>
<evidence type="ECO:0000256" key="4">
    <source>
        <dbReference type="ARBA" id="ARBA00022741"/>
    </source>
</evidence>
<reference evidence="8 9" key="2">
    <citation type="submission" date="2018-11" db="EMBL/GenBank/DDBJ databases">
        <authorList>
            <consortium name="Pathogen Informatics"/>
        </authorList>
    </citation>
    <scope>NUCLEOTIDE SEQUENCE [LARGE SCALE GENOMIC DNA]</scope>
    <source>
        <strain evidence="8 9">Egypt</strain>
    </source>
</reference>
<keyword evidence="4" id="KW-0547">Nucleotide-binding</keyword>
<evidence type="ECO:0000313" key="10">
    <source>
        <dbReference type="WBParaSite" id="ECPE_0001529901-mRNA-1"/>
    </source>
</evidence>
<evidence type="ECO:0000256" key="1">
    <source>
        <dbReference type="ARBA" id="ARBA00004141"/>
    </source>
</evidence>
<dbReference type="OrthoDB" id="48943at2759"/>
<dbReference type="Proteomes" id="UP000272942">
    <property type="component" value="Unassembled WGS sequence"/>
</dbReference>
<dbReference type="PANTHER" id="PTHR45630">
    <property type="entry name" value="CATION-TRANSPORTING ATPASE-RELATED"/>
    <property type="match status" value="1"/>
</dbReference>
<evidence type="ECO:0000256" key="6">
    <source>
        <dbReference type="ARBA" id="ARBA00022842"/>
    </source>
</evidence>
<dbReference type="GO" id="GO:0016020">
    <property type="term" value="C:membrane"/>
    <property type="evidence" value="ECO:0007669"/>
    <property type="project" value="UniProtKB-SubCell"/>
</dbReference>
<keyword evidence="6" id="KW-0460">Magnesium</keyword>
<name>A0A183B7S4_9TREM</name>
<dbReference type="PANTHER" id="PTHR45630:SF8">
    <property type="entry name" value="CATION-TRANSPORTING ATPASE"/>
    <property type="match status" value="1"/>
</dbReference>
<dbReference type="GO" id="GO:0005524">
    <property type="term" value="F:ATP binding"/>
    <property type="evidence" value="ECO:0007669"/>
    <property type="project" value="UniProtKB-KW"/>
</dbReference>
<dbReference type="WBParaSite" id="ECPE_0001529901-mRNA-1">
    <property type="protein sequence ID" value="ECPE_0001529901-mRNA-1"/>
    <property type="gene ID" value="ECPE_0001529901"/>
</dbReference>
<keyword evidence="3" id="KW-0479">Metal-binding</keyword>
<evidence type="ECO:0000256" key="3">
    <source>
        <dbReference type="ARBA" id="ARBA00022723"/>
    </source>
</evidence>
<dbReference type="InterPro" id="IPR006544">
    <property type="entry name" value="P-type_TPase_V"/>
</dbReference>
<dbReference type="EMBL" id="UZAN01059996">
    <property type="protein sequence ID" value="VDP92531.1"/>
    <property type="molecule type" value="Genomic_DNA"/>
</dbReference>
<dbReference type="FunFam" id="3.40.1110.10:FF:000026">
    <property type="entry name" value="Cation-transporting ATPase"/>
    <property type="match status" value="1"/>
</dbReference>
<organism evidence="10">
    <name type="scientific">Echinostoma caproni</name>
    <dbReference type="NCBI Taxonomy" id="27848"/>
    <lineage>
        <taxon>Eukaryota</taxon>
        <taxon>Metazoa</taxon>
        <taxon>Spiralia</taxon>
        <taxon>Lophotrochozoa</taxon>
        <taxon>Platyhelminthes</taxon>
        <taxon>Trematoda</taxon>
        <taxon>Digenea</taxon>
        <taxon>Plagiorchiida</taxon>
        <taxon>Echinostomata</taxon>
        <taxon>Echinostomatoidea</taxon>
        <taxon>Echinostomatidae</taxon>
        <taxon>Echinostoma</taxon>
    </lineage>
</organism>
<evidence type="ECO:0000256" key="2">
    <source>
        <dbReference type="ARBA" id="ARBA00022553"/>
    </source>
</evidence>
<dbReference type="Gene3D" id="3.40.50.1000">
    <property type="entry name" value="HAD superfamily/HAD-like"/>
    <property type="match status" value="1"/>
</dbReference>
<keyword evidence="2" id="KW-0597">Phosphoprotein</keyword>
<dbReference type="GO" id="GO:0015203">
    <property type="term" value="F:polyamine transmembrane transporter activity"/>
    <property type="evidence" value="ECO:0007669"/>
    <property type="project" value="TreeGrafter"/>
</dbReference>
<proteinExistence type="predicted"/>
<keyword evidence="9" id="KW-1185">Reference proteome</keyword>
<evidence type="ECO:0000313" key="9">
    <source>
        <dbReference type="Proteomes" id="UP000272942"/>
    </source>
</evidence>
<dbReference type="AlphaFoldDB" id="A0A183B7S4"/>
<accession>A0A183B7S4</accession>
<dbReference type="GO" id="GO:0046872">
    <property type="term" value="F:metal ion binding"/>
    <property type="evidence" value="ECO:0007669"/>
    <property type="project" value="UniProtKB-KW"/>
</dbReference>
<dbReference type="GO" id="GO:0006874">
    <property type="term" value="P:intracellular calcium ion homeostasis"/>
    <property type="evidence" value="ECO:0007669"/>
    <property type="project" value="TreeGrafter"/>
</dbReference>
<evidence type="ECO:0000256" key="7">
    <source>
        <dbReference type="ARBA" id="ARBA00022967"/>
    </source>
</evidence>
<keyword evidence="7" id="KW-1278">Translocase</keyword>
<dbReference type="SUPFAM" id="SSF81660">
    <property type="entry name" value="Metal cation-transporting ATPase, ATP-binding domain N"/>
    <property type="match status" value="1"/>
</dbReference>
<dbReference type="Pfam" id="PF13246">
    <property type="entry name" value="Cation_ATPase"/>
    <property type="match status" value="1"/>
</dbReference>
<evidence type="ECO:0000256" key="5">
    <source>
        <dbReference type="ARBA" id="ARBA00022840"/>
    </source>
</evidence>
<reference evidence="10" key="1">
    <citation type="submission" date="2016-06" db="UniProtKB">
        <authorList>
            <consortium name="WormBaseParasite"/>
        </authorList>
    </citation>
    <scope>IDENTIFICATION</scope>
</reference>
<keyword evidence="5" id="KW-0067">ATP-binding</keyword>
<dbReference type="InterPro" id="IPR023299">
    <property type="entry name" value="ATPase_P-typ_cyto_dom_N"/>
</dbReference>
<protein>
    <submittedName>
        <fullName evidence="10">START domain-containing protein</fullName>
    </submittedName>
</protein>
<dbReference type="GO" id="GO:0019829">
    <property type="term" value="F:ATPase-coupled monoatomic cation transmembrane transporter activity"/>
    <property type="evidence" value="ECO:0007669"/>
    <property type="project" value="TreeGrafter"/>
</dbReference>
<sequence length="243" mass="27843">MISSITSRSSRLFADVGYDSIREFGRGPLLECMSTCHSLTLIEGVLSGDPLDLKMFQSTKWEFIEETEDHCKFEMAVPAIVRPCGERSMEKISGDAKYDSENLPYEVGILRQFPFTSSLQRMSVIARVLDSSHFSVYTKGAPETIESLCRRDTIPSDFHSLLLDYTREGYRVLALAWRPLKISYTRVLKIQRERVEQDLLFLGLLVMENRLKPESAEVIQVLRNANIRPVMVTGRCLLLELRR</sequence>
<dbReference type="Gene3D" id="3.40.1110.10">
    <property type="entry name" value="Calcium-transporting ATPase, cytoplasmic domain N"/>
    <property type="match status" value="1"/>
</dbReference>
<dbReference type="InterPro" id="IPR023214">
    <property type="entry name" value="HAD_sf"/>
</dbReference>
<comment type="subcellular location">
    <subcellularLocation>
        <location evidence="1">Membrane</location>
        <topology evidence="1">Multi-pass membrane protein</topology>
    </subcellularLocation>
</comment>